<dbReference type="SMART" id="SM00202">
    <property type="entry name" value="SR"/>
    <property type="match status" value="2"/>
</dbReference>
<dbReference type="OrthoDB" id="536948at2759"/>
<organism evidence="10 11">
    <name type="scientific">Strongylocentrotus purpuratus</name>
    <name type="common">Purple sea urchin</name>
    <dbReference type="NCBI Taxonomy" id="7668"/>
    <lineage>
        <taxon>Eukaryota</taxon>
        <taxon>Metazoa</taxon>
        <taxon>Echinodermata</taxon>
        <taxon>Eleutherozoa</taxon>
        <taxon>Echinozoa</taxon>
        <taxon>Echinoidea</taxon>
        <taxon>Euechinoidea</taxon>
        <taxon>Echinacea</taxon>
        <taxon>Camarodonta</taxon>
        <taxon>Echinidea</taxon>
        <taxon>Strongylocentrotidae</taxon>
        <taxon>Strongylocentrotus</taxon>
    </lineage>
</organism>
<keyword evidence="1 8" id="KW-0732">Signal</keyword>
<feature type="disulfide bond" evidence="5">
    <location>
        <begin position="71"/>
        <end position="132"/>
    </location>
</feature>
<feature type="compositionally biased region" description="Pro residues" evidence="6">
    <location>
        <begin position="345"/>
        <end position="354"/>
    </location>
</feature>
<protein>
    <recommendedName>
        <fullName evidence="9">SRCR domain-containing protein</fullName>
    </recommendedName>
</protein>
<evidence type="ECO:0000256" key="3">
    <source>
        <dbReference type="ARBA" id="ARBA00023157"/>
    </source>
</evidence>
<dbReference type="RefSeq" id="XP_796308.3">
    <property type="nucleotide sequence ID" value="XM_791215.5"/>
</dbReference>
<dbReference type="InParanoid" id="A0A7M7RG94"/>
<feature type="signal peptide" evidence="8">
    <location>
        <begin position="1"/>
        <end position="27"/>
    </location>
</feature>
<feature type="disulfide bond" evidence="5">
    <location>
        <begin position="212"/>
        <end position="222"/>
    </location>
</feature>
<evidence type="ECO:0000313" key="10">
    <source>
        <dbReference type="EnsemblMetazoa" id="XP_796308"/>
    </source>
</evidence>
<keyword evidence="7" id="KW-0472">Membrane</keyword>
<dbReference type="Gene3D" id="3.10.250.10">
    <property type="entry name" value="SRCR-like domain"/>
    <property type="match status" value="2"/>
</dbReference>
<sequence>MVTSTFCQARFWLLGVFLLNFSWKIEGQSWYDVRLVDGSSSNEGRVEVYYFGSWGTVCDDDFGSTEADIVCQQLGYQYSSNYYSSAFFGEGSGNIWLDDVYCSGIEQDLADCSHDGWGVHNCYHSEDVSVECYSGEGDSDIVLRLADGGLSSEGRVEIRYNGQWGTICDDSWGQEEADVVCQHLGYYGASEAVGNAYFGEGSGNIWLDDVSCAGSEYGIEDCSHNGWGVHNCGHQEDAGVRCYDSYYTEYGLGVAVIAGIAVGSILGCTLLAFLVCVACKACTGTSSSTTIRVSPSSYPGPTSSSYPATSHANPRPDDFNNGPPPSYDQINKPTSYANPHGVQHHPPPPPPPPAGTFNPVGGHAPHAPVQPTGAYSNPAWQAPPPGAHPSSYPPPMAPGGMGDQSNPYSDLPPLAQPAPVPQAYVPPPSHVPPPQQLY</sequence>
<feature type="compositionally biased region" description="Low complexity" evidence="6">
    <location>
        <begin position="286"/>
        <end position="310"/>
    </location>
</feature>
<dbReference type="PROSITE" id="PS00420">
    <property type="entry name" value="SRCR_1"/>
    <property type="match status" value="2"/>
</dbReference>
<dbReference type="PANTHER" id="PTHR48071">
    <property type="entry name" value="SRCR DOMAIN-CONTAINING PROTEIN"/>
    <property type="match status" value="1"/>
</dbReference>
<dbReference type="InterPro" id="IPR001190">
    <property type="entry name" value="SRCR"/>
</dbReference>
<feature type="compositionally biased region" description="Pro residues" evidence="6">
    <location>
        <begin position="381"/>
        <end position="397"/>
    </location>
</feature>
<feature type="compositionally biased region" description="Polar residues" evidence="6">
    <location>
        <begin position="328"/>
        <end position="337"/>
    </location>
</feature>
<dbReference type="FunFam" id="3.10.250.10:FF:000006">
    <property type="entry name" value="neurotrypsin isoform X2"/>
    <property type="match status" value="1"/>
</dbReference>
<evidence type="ECO:0000256" key="7">
    <source>
        <dbReference type="SAM" id="Phobius"/>
    </source>
</evidence>
<feature type="domain" description="SRCR" evidence="9">
    <location>
        <begin position="143"/>
        <end position="243"/>
    </location>
</feature>
<dbReference type="GO" id="GO:0016020">
    <property type="term" value="C:membrane"/>
    <property type="evidence" value="ECO:0007669"/>
    <property type="project" value="InterPro"/>
</dbReference>
<dbReference type="PANTHER" id="PTHR48071:SF28">
    <property type="entry name" value="SRCR DOMAIN-CONTAINING PROTEIN"/>
    <property type="match status" value="1"/>
</dbReference>
<dbReference type="AlphaFoldDB" id="A0A7M7RG94"/>
<feature type="compositionally biased region" description="Pro residues" evidence="6">
    <location>
        <begin position="414"/>
        <end position="438"/>
    </location>
</feature>
<dbReference type="Proteomes" id="UP000007110">
    <property type="component" value="Unassembled WGS sequence"/>
</dbReference>
<evidence type="ECO:0000256" key="2">
    <source>
        <dbReference type="ARBA" id="ARBA00022737"/>
    </source>
</evidence>
<feature type="domain" description="SRCR" evidence="9">
    <location>
        <begin position="33"/>
        <end position="133"/>
    </location>
</feature>
<dbReference type="EnsemblMetazoa" id="XM_791215">
    <property type="protein sequence ID" value="XP_796308"/>
    <property type="gene ID" value="LOC591663"/>
</dbReference>
<evidence type="ECO:0000313" key="11">
    <source>
        <dbReference type="Proteomes" id="UP000007110"/>
    </source>
</evidence>
<feature type="chain" id="PRO_5029610713" description="SRCR domain-containing protein" evidence="8">
    <location>
        <begin position="28"/>
        <end position="438"/>
    </location>
</feature>
<dbReference type="SUPFAM" id="SSF56487">
    <property type="entry name" value="SRCR-like"/>
    <property type="match status" value="2"/>
</dbReference>
<feature type="disulfide bond" evidence="5">
    <location>
        <begin position="102"/>
        <end position="112"/>
    </location>
</feature>
<dbReference type="OMA" id="DENCENP"/>
<keyword evidence="11" id="KW-1185">Reference proteome</keyword>
<dbReference type="FunFam" id="3.10.250.10:FF:000011">
    <property type="entry name" value="Scavenger receptor class A member 5"/>
    <property type="match status" value="1"/>
</dbReference>
<evidence type="ECO:0000256" key="4">
    <source>
        <dbReference type="ARBA" id="ARBA00023180"/>
    </source>
</evidence>
<name>A0A7M7RG94_STRPU</name>
<keyword evidence="7" id="KW-1133">Transmembrane helix</keyword>
<feature type="transmembrane region" description="Helical" evidence="7">
    <location>
        <begin position="250"/>
        <end position="278"/>
    </location>
</feature>
<evidence type="ECO:0000256" key="5">
    <source>
        <dbReference type="PROSITE-ProRule" id="PRU00196"/>
    </source>
</evidence>
<feature type="disulfide bond" evidence="5">
    <location>
        <begin position="168"/>
        <end position="232"/>
    </location>
</feature>
<keyword evidence="2" id="KW-0677">Repeat</keyword>
<keyword evidence="3 5" id="KW-1015">Disulfide bond</keyword>
<feature type="region of interest" description="Disordered" evidence="6">
    <location>
        <begin position="286"/>
        <end position="438"/>
    </location>
</feature>
<evidence type="ECO:0000256" key="8">
    <source>
        <dbReference type="SAM" id="SignalP"/>
    </source>
</evidence>
<feature type="disulfide bond" evidence="5">
    <location>
        <begin position="181"/>
        <end position="242"/>
    </location>
</feature>
<evidence type="ECO:0000256" key="6">
    <source>
        <dbReference type="SAM" id="MobiDB-lite"/>
    </source>
</evidence>
<dbReference type="GeneID" id="591663"/>
<dbReference type="KEGG" id="spu:591663"/>
<evidence type="ECO:0000259" key="9">
    <source>
        <dbReference type="PROSITE" id="PS50287"/>
    </source>
</evidence>
<keyword evidence="7" id="KW-0812">Transmembrane</keyword>
<dbReference type="Pfam" id="PF00530">
    <property type="entry name" value="SRCR"/>
    <property type="match status" value="2"/>
</dbReference>
<dbReference type="PRINTS" id="PR00258">
    <property type="entry name" value="SPERACTRCPTR"/>
</dbReference>
<dbReference type="PROSITE" id="PS50287">
    <property type="entry name" value="SRCR_2"/>
    <property type="match status" value="2"/>
</dbReference>
<accession>A0A7M7RG94</accession>
<evidence type="ECO:0000256" key="1">
    <source>
        <dbReference type="ARBA" id="ARBA00022729"/>
    </source>
</evidence>
<reference evidence="10" key="2">
    <citation type="submission" date="2021-01" db="UniProtKB">
        <authorList>
            <consortium name="EnsemblMetazoa"/>
        </authorList>
    </citation>
    <scope>IDENTIFICATION</scope>
</reference>
<reference evidence="11" key="1">
    <citation type="submission" date="2015-02" db="EMBL/GenBank/DDBJ databases">
        <title>Genome sequencing for Strongylocentrotus purpuratus.</title>
        <authorList>
            <person name="Murali S."/>
            <person name="Liu Y."/>
            <person name="Vee V."/>
            <person name="English A."/>
            <person name="Wang M."/>
            <person name="Skinner E."/>
            <person name="Han Y."/>
            <person name="Muzny D.M."/>
            <person name="Worley K.C."/>
            <person name="Gibbs R.A."/>
        </authorList>
    </citation>
    <scope>NUCLEOTIDE SEQUENCE</scope>
</reference>
<proteinExistence type="predicted"/>
<keyword evidence="4" id="KW-0325">Glycoprotein</keyword>
<feature type="disulfide bond" evidence="5">
    <location>
        <begin position="58"/>
        <end position="122"/>
    </location>
</feature>
<dbReference type="InterPro" id="IPR036772">
    <property type="entry name" value="SRCR-like_dom_sf"/>
</dbReference>